<dbReference type="RefSeq" id="WP_005753875.1">
    <property type="nucleotide sequence ID" value="NZ_CP020403.2"/>
</dbReference>
<name>A0A379BC19_PASMD</name>
<protein>
    <submittedName>
        <fullName evidence="1">Uncharacterized protein</fullName>
    </submittedName>
</protein>
<reference evidence="1 2" key="1">
    <citation type="journal article" date="2018" name="Front. Microbiol.">
        <title>Genetic and Phylogenetic Characteristics of Pasteurella multocida Isolates From Different Host Species.</title>
        <authorList>
            <person name="Peng Z."/>
            <person name="Liang W."/>
            <person name="Wang F."/>
            <person name="Xu Z."/>
            <person name="Xie Z."/>
            <person name="Lian Z."/>
            <person name="Hua L."/>
            <person name="Zhou R."/>
            <person name="Chen H."/>
            <person name="Wu B."/>
        </authorList>
    </citation>
    <scope>NUCLEOTIDE SEQUENCE [LARGE SCALE GENOMIC DNA]</scope>
    <source>
        <strain evidence="1 2">HNA06</strain>
    </source>
</reference>
<sequence length="82" mass="9618">MVIEKIDMLLEILRGVLSEEDFYNAKELVYYGEYGVAIELICTQLYEYDKCIYIKEKNLIMDIINEMELSIDLLDGIKIISD</sequence>
<proteinExistence type="predicted"/>
<evidence type="ECO:0000313" key="2">
    <source>
        <dbReference type="Proteomes" id="UP000540079"/>
    </source>
</evidence>
<gene>
    <name evidence="1" type="ORF">C2800_05800</name>
</gene>
<dbReference type="InterPro" id="IPR047880">
    <property type="entry name" value="MafI-like"/>
</dbReference>
<comment type="caution">
    <text evidence="1">The sequence shown here is derived from an EMBL/GenBank/DDBJ whole genome shotgun (WGS) entry which is preliminary data.</text>
</comment>
<dbReference type="NCBIfam" id="NF033691">
    <property type="entry name" value="immunity_MafI"/>
    <property type="match status" value="1"/>
</dbReference>
<dbReference type="EMBL" id="PPVL01000004">
    <property type="protein sequence ID" value="NNI78935.1"/>
    <property type="molecule type" value="Genomic_DNA"/>
</dbReference>
<accession>A0A379BC19</accession>
<dbReference type="Proteomes" id="UP000540079">
    <property type="component" value="Unassembled WGS sequence"/>
</dbReference>
<dbReference type="AlphaFoldDB" id="A0A379BC19"/>
<organism evidence="1 2">
    <name type="scientific">Pasteurella multocida</name>
    <dbReference type="NCBI Taxonomy" id="747"/>
    <lineage>
        <taxon>Bacteria</taxon>
        <taxon>Pseudomonadati</taxon>
        <taxon>Pseudomonadota</taxon>
        <taxon>Gammaproteobacteria</taxon>
        <taxon>Pasteurellales</taxon>
        <taxon>Pasteurellaceae</taxon>
        <taxon>Pasteurella</taxon>
    </lineage>
</organism>
<evidence type="ECO:0000313" key="1">
    <source>
        <dbReference type="EMBL" id="NNI78935.1"/>
    </source>
</evidence>